<sequence length="75" mass="9046">MKPHADDRRDNVEKIQRNINHTIQNIERTEETMSLTDDPKQKQILAEKNHRREEALDSMRVEIRDEAMDKKRGYE</sequence>
<accession>F6DR38</accession>
<keyword evidence="4" id="KW-1185">Reference proteome</keyword>
<evidence type="ECO:0000256" key="2">
    <source>
        <dbReference type="SAM" id="MobiDB-lite"/>
    </source>
</evidence>
<dbReference type="InterPro" id="IPR017524">
    <property type="entry name" value="SASP_thioredoxin-like"/>
</dbReference>
<evidence type="ECO:0000313" key="3">
    <source>
        <dbReference type="EMBL" id="AEG59757.1"/>
    </source>
</evidence>
<protein>
    <recommendedName>
        <fullName evidence="1">Protein Tlp homolog</fullName>
    </recommendedName>
</protein>
<reference evidence="3 4" key="2">
    <citation type="journal article" date="2012" name="Stand. Genomic Sci.">
        <title>Complete genome sequence of the sulfate-reducing firmicute Desulfotomaculum ruminis type strain (DL(T)).</title>
        <authorList>
            <person name="Spring S."/>
            <person name="Visser M."/>
            <person name="Lu M."/>
            <person name="Copeland A."/>
            <person name="Lapidus A."/>
            <person name="Lucas S."/>
            <person name="Cheng J.F."/>
            <person name="Han C."/>
            <person name="Tapia R."/>
            <person name="Goodwin L.A."/>
            <person name="Pitluck S."/>
            <person name="Ivanova N."/>
            <person name="Land M."/>
            <person name="Hauser L."/>
            <person name="Larimer F."/>
            <person name="Rohde M."/>
            <person name="Goker M."/>
            <person name="Detter J.C."/>
            <person name="Kyrpides N.C."/>
            <person name="Woyke T."/>
            <person name="Schaap P.J."/>
            <person name="Plugge C.M."/>
            <person name="Muyzer G."/>
            <person name="Kuever J."/>
            <person name="Pereira I.A."/>
            <person name="Parshina S.N."/>
            <person name="Bernier-Latmani R."/>
            <person name="Stams A.J."/>
            <person name="Klenk H.P."/>
        </authorList>
    </citation>
    <scope>NUCLEOTIDE SEQUENCE [LARGE SCALE GENOMIC DNA]</scope>
    <source>
        <strain evidence="4">ATCC 23193 / DSM 2154 / NCIB 8452 / DL</strain>
    </source>
</reference>
<dbReference type="Pfam" id="PF19824">
    <property type="entry name" value="Tlp"/>
    <property type="match status" value="1"/>
</dbReference>
<reference evidence="4" key="1">
    <citation type="submission" date="2011-05" db="EMBL/GenBank/DDBJ databases">
        <title>Complete sequence of Desulfotomaculum ruminis DSM 2154.</title>
        <authorList>
            <person name="Lucas S."/>
            <person name="Copeland A."/>
            <person name="Lapidus A."/>
            <person name="Cheng J.-F."/>
            <person name="Goodwin L."/>
            <person name="Pitluck S."/>
            <person name="Lu M."/>
            <person name="Detter J.C."/>
            <person name="Han C."/>
            <person name="Tapia R."/>
            <person name="Land M."/>
            <person name="Hauser L."/>
            <person name="Kyrpides N."/>
            <person name="Ivanova N."/>
            <person name="Mikhailova N."/>
            <person name="Pagani I."/>
            <person name="Stams A.J.M."/>
            <person name="Plugge C.M."/>
            <person name="Muyzer G."/>
            <person name="Kuever J."/>
            <person name="Parshina S.N."/>
            <person name="Ivanova A.E."/>
            <person name="Nazina T.N."/>
            <person name="Brambilla E."/>
            <person name="Spring S."/>
            <person name="Klenk H.-P."/>
            <person name="Woyke T."/>
        </authorList>
    </citation>
    <scope>NUCLEOTIDE SEQUENCE [LARGE SCALE GENOMIC DNA]</scope>
    <source>
        <strain evidence="4">ATCC 23193 / DSM 2154 / NCIB 8452 / DL</strain>
    </source>
</reference>
<dbReference type="OrthoDB" id="1799076at2"/>
<name>F6DR38_DESRL</name>
<dbReference type="NCBIfam" id="TIGR03090">
    <property type="entry name" value="SASP_tlp"/>
    <property type="match status" value="1"/>
</dbReference>
<dbReference type="EMBL" id="CP002780">
    <property type="protein sequence ID" value="AEG59757.1"/>
    <property type="molecule type" value="Genomic_DNA"/>
</dbReference>
<feature type="compositionally biased region" description="Basic and acidic residues" evidence="2">
    <location>
        <begin position="1"/>
        <end position="16"/>
    </location>
</feature>
<dbReference type="Proteomes" id="UP000009234">
    <property type="component" value="Chromosome"/>
</dbReference>
<proteinExistence type="inferred from homology"/>
<evidence type="ECO:0000256" key="1">
    <source>
        <dbReference type="HAMAP-Rule" id="MF_01506"/>
    </source>
</evidence>
<feature type="region of interest" description="Disordered" evidence="2">
    <location>
        <begin position="1"/>
        <end position="75"/>
    </location>
</feature>
<comment type="similarity">
    <text evidence="1">Belongs to the Tlp family.</text>
</comment>
<feature type="compositionally biased region" description="Polar residues" evidence="2">
    <location>
        <begin position="17"/>
        <end position="26"/>
    </location>
</feature>
<dbReference type="RefSeq" id="WP_013841526.1">
    <property type="nucleotide sequence ID" value="NC_015589.1"/>
</dbReference>
<dbReference type="AlphaFoldDB" id="F6DR38"/>
<evidence type="ECO:0000313" key="4">
    <source>
        <dbReference type="Proteomes" id="UP000009234"/>
    </source>
</evidence>
<dbReference type="KEGG" id="dru:Desru_1491"/>
<dbReference type="eggNOG" id="ENOG5032ZH6">
    <property type="taxonomic scope" value="Bacteria"/>
</dbReference>
<organism evidence="3 4">
    <name type="scientific">Desulforamulus ruminis (strain ATCC 23193 / DSM 2154 / NCIMB 8452 / DL)</name>
    <name type="common">Desulfotomaculum ruminis</name>
    <dbReference type="NCBI Taxonomy" id="696281"/>
    <lineage>
        <taxon>Bacteria</taxon>
        <taxon>Bacillati</taxon>
        <taxon>Bacillota</taxon>
        <taxon>Clostridia</taxon>
        <taxon>Eubacteriales</taxon>
        <taxon>Peptococcaceae</taxon>
        <taxon>Desulforamulus</taxon>
    </lineage>
</organism>
<gene>
    <name evidence="1" type="primary">tlp</name>
    <name evidence="3" type="ordered locus">Desru_1491</name>
</gene>
<dbReference type="HOGENOM" id="CLU_178266_1_1_9"/>
<dbReference type="HAMAP" id="MF_01506">
    <property type="entry name" value="Tlp"/>
    <property type="match status" value="1"/>
</dbReference>
<dbReference type="STRING" id="696281.Desru_1491"/>
<feature type="compositionally biased region" description="Basic and acidic residues" evidence="2">
    <location>
        <begin position="27"/>
        <end position="75"/>
    </location>
</feature>